<keyword evidence="12" id="KW-1185">Reference proteome</keyword>
<dbReference type="Proteomes" id="UP000053766">
    <property type="component" value="Unassembled WGS sequence"/>
</dbReference>
<evidence type="ECO:0000256" key="7">
    <source>
        <dbReference type="ARBA" id="ARBA00023128"/>
    </source>
</evidence>
<comment type="similarity">
    <text evidence="2">Belongs to the sideroflexin family.</text>
</comment>
<dbReference type="GO" id="GO:0015075">
    <property type="term" value="F:monoatomic ion transmembrane transporter activity"/>
    <property type="evidence" value="ECO:0007669"/>
    <property type="project" value="InterPro"/>
</dbReference>
<accession>A0A0D8Y4X8</accession>
<feature type="chain" id="PRO_5002336197" evidence="10">
    <location>
        <begin position="24"/>
        <end position="60"/>
    </location>
</feature>
<evidence type="ECO:0000256" key="4">
    <source>
        <dbReference type="ARBA" id="ARBA00022692"/>
    </source>
</evidence>
<keyword evidence="3" id="KW-0813">Transport</keyword>
<dbReference type="PANTHER" id="PTHR11153:SF20">
    <property type="entry name" value="SIDEROFLEXIN-3"/>
    <property type="match status" value="1"/>
</dbReference>
<keyword evidence="5" id="KW-0029">Amino-acid transport</keyword>
<evidence type="ECO:0000256" key="5">
    <source>
        <dbReference type="ARBA" id="ARBA00022970"/>
    </source>
</evidence>
<comment type="catalytic activity">
    <reaction evidence="9">
        <text>L-serine(in) = L-serine(out)</text>
        <dbReference type="Rhea" id="RHEA:35031"/>
        <dbReference type="ChEBI" id="CHEBI:33384"/>
    </reaction>
</comment>
<reference evidence="11 12" key="1">
    <citation type="submission" date="2013-11" db="EMBL/GenBank/DDBJ databases">
        <title>Draft genome of the bovine lungworm Dictyocaulus viviparus.</title>
        <authorList>
            <person name="Mitreva M."/>
        </authorList>
    </citation>
    <scope>NUCLEOTIDE SEQUENCE [LARGE SCALE GENOMIC DNA]</scope>
    <source>
        <strain evidence="11 12">HannoverDv2000</strain>
    </source>
</reference>
<protein>
    <submittedName>
        <fullName evidence="11">Uncharacterized protein</fullName>
    </submittedName>
</protein>
<keyword evidence="4" id="KW-0812">Transmembrane</keyword>
<evidence type="ECO:0000256" key="2">
    <source>
        <dbReference type="ARBA" id="ARBA00005974"/>
    </source>
</evidence>
<dbReference type="InterPro" id="IPR004686">
    <property type="entry name" value="Mtc"/>
</dbReference>
<dbReference type="GO" id="GO:0005743">
    <property type="term" value="C:mitochondrial inner membrane"/>
    <property type="evidence" value="ECO:0007669"/>
    <property type="project" value="TreeGrafter"/>
</dbReference>
<dbReference type="AlphaFoldDB" id="A0A0D8Y4X8"/>
<evidence type="ECO:0000313" key="12">
    <source>
        <dbReference type="Proteomes" id="UP000053766"/>
    </source>
</evidence>
<evidence type="ECO:0000256" key="10">
    <source>
        <dbReference type="SAM" id="SignalP"/>
    </source>
</evidence>
<comment type="subcellular location">
    <subcellularLocation>
        <location evidence="1">Mitochondrion membrane</location>
        <topology evidence="1">Multi-pass membrane protein</topology>
    </subcellularLocation>
</comment>
<evidence type="ECO:0000256" key="6">
    <source>
        <dbReference type="ARBA" id="ARBA00022989"/>
    </source>
</evidence>
<name>A0A0D8Y4X8_DICVI</name>
<dbReference type="Pfam" id="PF03820">
    <property type="entry name" value="SFXNs"/>
    <property type="match status" value="1"/>
</dbReference>
<evidence type="ECO:0000313" key="11">
    <source>
        <dbReference type="EMBL" id="KJH51918.1"/>
    </source>
</evidence>
<evidence type="ECO:0000256" key="3">
    <source>
        <dbReference type="ARBA" id="ARBA00022448"/>
    </source>
</evidence>
<dbReference type="OrthoDB" id="6608471at2759"/>
<dbReference type="STRING" id="29172.A0A0D8Y4X8"/>
<evidence type="ECO:0000256" key="1">
    <source>
        <dbReference type="ARBA" id="ARBA00004225"/>
    </source>
</evidence>
<reference evidence="12" key="2">
    <citation type="journal article" date="2016" name="Sci. Rep.">
        <title>Dictyocaulus viviparus genome, variome and transcriptome elucidate lungworm biology and support future intervention.</title>
        <authorList>
            <person name="McNulty S.N."/>
            <person name="Strube C."/>
            <person name="Rosa B.A."/>
            <person name="Martin J.C."/>
            <person name="Tyagi R."/>
            <person name="Choi Y.J."/>
            <person name="Wang Q."/>
            <person name="Hallsworth Pepin K."/>
            <person name="Zhang X."/>
            <person name="Ozersky P."/>
            <person name="Wilson R.K."/>
            <person name="Sternberg P.W."/>
            <person name="Gasser R.B."/>
            <person name="Mitreva M."/>
        </authorList>
    </citation>
    <scope>NUCLEOTIDE SEQUENCE [LARGE SCALE GENOMIC DNA]</scope>
    <source>
        <strain evidence="12">HannoverDv2000</strain>
    </source>
</reference>
<dbReference type="EMBL" id="KN716174">
    <property type="protein sequence ID" value="KJH51918.1"/>
    <property type="molecule type" value="Genomic_DNA"/>
</dbReference>
<gene>
    <name evidence="11" type="ORF">DICVIV_01899</name>
</gene>
<keyword evidence="7" id="KW-0496">Mitochondrion</keyword>
<keyword evidence="6" id="KW-1133">Transmembrane helix</keyword>
<dbReference type="GO" id="GO:0140300">
    <property type="term" value="P:serine import into mitochondrion"/>
    <property type="evidence" value="ECO:0007669"/>
    <property type="project" value="TreeGrafter"/>
</dbReference>
<evidence type="ECO:0000256" key="8">
    <source>
        <dbReference type="ARBA" id="ARBA00023136"/>
    </source>
</evidence>
<feature type="signal peptide" evidence="10">
    <location>
        <begin position="1"/>
        <end position="23"/>
    </location>
</feature>
<proteinExistence type="inferred from homology"/>
<organism evidence="11 12">
    <name type="scientific">Dictyocaulus viviparus</name>
    <name type="common">Bovine lungworm</name>
    <dbReference type="NCBI Taxonomy" id="29172"/>
    <lineage>
        <taxon>Eukaryota</taxon>
        <taxon>Metazoa</taxon>
        <taxon>Ecdysozoa</taxon>
        <taxon>Nematoda</taxon>
        <taxon>Chromadorea</taxon>
        <taxon>Rhabditida</taxon>
        <taxon>Rhabditina</taxon>
        <taxon>Rhabditomorpha</taxon>
        <taxon>Strongyloidea</taxon>
        <taxon>Metastrongylidae</taxon>
        <taxon>Dictyocaulus</taxon>
    </lineage>
</organism>
<keyword evidence="8" id="KW-0472">Membrane</keyword>
<keyword evidence="10" id="KW-0732">Signal</keyword>
<sequence length="60" mass="6731">MATPIQILMAGFFLTFSTPLCCAIFPQKSSIPIKKLEPELKKRIETCENPPGIVYYNKGL</sequence>
<evidence type="ECO:0000256" key="9">
    <source>
        <dbReference type="ARBA" id="ARBA00036416"/>
    </source>
</evidence>
<dbReference type="PANTHER" id="PTHR11153">
    <property type="entry name" value="SIDEROFLEXIN"/>
    <property type="match status" value="1"/>
</dbReference>